<evidence type="ECO:0000313" key="10">
    <source>
        <dbReference type="EMBL" id="ARS35465.1"/>
    </source>
</evidence>
<gene>
    <name evidence="10" type="ORF">CA264_08445</name>
</gene>
<keyword evidence="6" id="KW-0472">Membrane</keyword>
<dbReference type="STRING" id="709015.GCA_000472485_01700"/>
<dbReference type="Proteomes" id="UP000266292">
    <property type="component" value="Chromosome"/>
</dbReference>
<dbReference type="GO" id="GO:0009279">
    <property type="term" value="C:cell outer membrane"/>
    <property type="evidence" value="ECO:0007669"/>
    <property type="project" value="UniProtKB-SubCell"/>
</dbReference>
<dbReference type="InterPro" id="IPR008969">
    <property type="entry name" value="CarboxyPept-like_regulatory"/>
</dbReference>
<dbReference type="Gene3D" id="2.40.170.20">
    <property type="entry name" value="TonB-dependent receptor, beta-barrel domain"/>
    <property type="match status" value="1"/>
</dbReference>
<accession>A0A1X9YRG4</accession>
<reference evidence="11" key="1">
    <citation type="submission" date="2017-05" db="EMBL/GenBank/DDBJ databases">
        <authorList>
            <person name="Ray J."/>
            <person name="Price M."/>
            <person name="Deutschbauer A."/>
        </authorList>
    </citation>
    <scope>NUCLEOTIDE SEQUENCE [LARGE SCALE GENOMIC DNA]</scope>
    <source>
        <strain evidence="11">DSM 19842</strain>
    </source>
</reference>
<keyword evidence="2" id="KW-0813">Transport</keyword>
<sequence length="899" mass="100933">MRHLLTLVLLLTGLQSMAQTKVVGIVQDQEHKPLPFANVLLPELQAGVSADENGKFSYTFAAPAPASVTLSVSYVGKHKLERTVPLQPGKVHEVALTLQDNNLYLNEVEINAKQVHTTNSNSSIVIEQAAIEQIQPYSLSDILLNLLPGQTILNPDLQSAKTINLRTVATDSYAQNSQFGTAIILDGEALSNNTNLQASGNGFGLSNEFTAGNYGTSDFTFSSVDLRQIPANNIEKIEVIQGVPSARYGDLTDGAILIDRKAGVSPWSITARIQDGTNNFGLNKGFKLGPKLGSLNTSLDYLDSSPSTTNKQKSYKRLSTGLLWSTYLDKSRKVSSHLSVDYATSFDTYNVDSEKDNEVVKSDNSQWRLNYRGFWKLSLPVLDNLSYSAAYSLSNQYSYESVYRNAGVQPMSISTVAGVAQGIFTYPNYQAETEVYGKPQRLSFSLNGHKKVMTGAVQHQLSFGGNYSHESNRGQGYEVDPFSPRWKTGSSRGQSRDYAFEQVPALANMGFYLEDMFTTQVSGKKLITSAGIRLDEQFQKWSVSPRISSSLELSERTTLKAAFGLATKSPGLIHLQPKPVYFDYQLLNYYPNKYKENLVLYYTEVVTPDNSQLKAMRSQTMELGITHQKPLYDISLTAFRKQVRRGFSQASNLYLVNVPEYTITETRPDQQPLYAPTGNYSRDFGIYKSYSNDLHTDNYGLELYISTIKFAAIQTSFNLSSTLYYSRFYRNTPVMYAPEKEHFDKEAVVGIFLNPLTEGLEAISTLSTNHHISKLGLLVNFRAQFFWDEWKKNSPASVYPIAYINQQGSYVAIPEGERDSQTFAHLVEDEKRRTSTFQQFVYSNYHLKLSKEIHNLVRLSFYANNFLNHRPEVYDDGDNNYEQLNQSPAFGMELRLTIK</sequence>
<keyword evidence="3" id="KW-1134">Transmembrane beta strand</keyword>
<dbReference type="SUPFAM" id="SSF49464">
    <property type="entry name" value="Carboxypeptidase regulatory domain-like"/>
    <property type="match status" value="1"/>
</dbReference>
<feature type="signal peptide" evidence="8">
    <location>
        <begin position="1"/>
        <end position="18"/>
    </location>
</feature>
<proteinExistence type="predicted"/>
<protein>
    <recommendedName>
        <fullName evidence="9">TonB-dependent receptor plug domain-containing protein</fullName>
    </recommendedName>
</protein>
<feature type="domain" description="TonB-dependent receptor plug" evidence="9">
    <location>
        <begin position="121"/>
        <end position="250"/>
    </location>
</feature>
<evidence type="ECO:0000256" key="5">
    <source>
        <dbReference type="ARBA" id="ARBA00022729"/>
    </source>
</evidence>
<organism evidence="10 11">
    <name type="scientific">Pontibacter actiniarum</name>
    <dbReference type="NCBI Taxonomy" id="323450"/>
    <lineage>
        <taxon>Bacteria</taxon>
        <taxon>Pseudomonadati</taxon>
        <taxon>Bacteroidota</taxon>
        <taxon>Cytophagia</taxon>
        <taxon>Cytophagales</taxon>
        <taxon>Hymenobacteraceae</taxon>
        <taxon>Pontibacter</taxon>
    </lineage>
</organism>
<dbReference type="PANTHER" id="PTHR30069">
    <property type="entry name" value="TONB-DEPENDENT OUTER MEMBRANE RECEPTOR"/>
    <property type="match status" value="1"/>
</dbReference>
<dbReference type="GO" id="GO:0015344">
    <property type="term" value="F:siderophore uptake transmembrane transporter activity"/>
    <property type="evidence" value="ECO:0007669"/>
    <property type="project" value="TreeGrafter"/>
</dbReference>
<dbReference type="InterPro" id="IPR036942">
    <property type="entry name" value="Beta-barrel_TonB_sf"/>
</dbReference>
<evidence type="ECO:0000313" key="11">
    <source>
        <dbReference type="Proteomes" id="UP000266292"/>
    </source>
</evidence>
<feature type="chain" id="PRO_5010992216" description="TonB-dependent receptor plug domain-containing protein" evidence="8">
    <location>
        <begin position="19"/>
        <end position="899"/>
    </location>
</feature>
<keyword evidence="7" id="KW-0998">Cell outer membrane</keyword>
<dbReference type="EMBL" id="CP021235">
    <property type="protein sequence ID" value="ARS35465.1"/>
    <property type="molecule type" value="Genomic_DNA"/>
</dbReference>
<comment type="subcellular location">
    <subcellularLocation>
        <location evidence="1">Cell outer membrane</location>
        <topology evidence="1">Multi-pass membrane protein</topology>
    </subcellularLocation>
</comment>
<dbReference type="OrthoDB" id="9812892at2"/>
<dbReference type="RefSeq" id="WP_025606314.1">
    <property type="nucleotide sequence ID" value="NZ_CP021235.1"/>
</dbReference>
<dbReference type="PANTHER" id="PTHR30069:SF29">
    <property type="entry name" value="HEMOGLOBIN AND HEMOGLOBIN-HAPTOGLOBIN-BINDING PROTEIN 1-RELATED"/>
    <property type="match status" value="1"/>
</dbReference>
<dbReference type="Pfam" id="PF13715">
    <property type="entry name" value="CarbopepD_reg_2"/>
    <property type="match status" value="1"/>
</dbReference>
<dbReference type="InterPro" id="IPR037066">
    <property type="entry name" value="Plug_dom_sf"/>
</dbReference>
<evidence type="ECO:0000256" key="3">
    <source>
        <dbReference type="ARBA" id="ARBA00022452"/>
    </source>
</evidence>
<evidence type="ECO:0000256" key="4">
    <source>
        <dbReference type="ARBA" id="ARBA00022692"/>
    </source>
</evidence>
<evidence type="ECO:0000256" key="1">
    <source>
        <dbReference type="ARBA" id="ARBA00004571"/>
    </source>
</evidence>
<dbReference type="GO" id="GO:0044718">
    <property type="term" value="P:siderophore transmembrane transport"/>
    <property type="evidence" value="ECO:0007669"/>
    <property type="project" value="TreeGrafter"/>
</dbReference>
<evidence type="ECO:0000256" key="7">
    <source>
        <dbReference type="ARBA" id="ARBA00023237"/>
    </source>
</evidence>
<dbReference type="InterPro" id="IPR012910">
    <property type="entry name" value="Plug_dom"/>
</dbReference>
<keyword evidence="4" id="KW-0812">Transmembrane</keyword>
<evidence type="ECO:0000256" key="6">
    <source>
        <dbReference type="ARBA" id="ARBA00023136"/>
    </source>
</evidence>
<evidence type="ECO:0000259" key="9">
    <source>
        <dbReference type="Pfam" id="PF07715"/>
    </source>
</evidence>
<dbReference type="InterPro" id="IPR039426">
    <property type="entry name" value="TonB-dep_rcpt-like"/>
</dbReference>
<keyword evidence="11" id="KW-1185">Reference proteome</keyword>
<dbReference type="SUPFAM" id="SSF56935">
    <property type="entry name" value="Porins"/>
    <property type="match status" value="1"/>
</dbReference>
<keyword evidence="5 8" id="KW-0732">Signal</keyword>
<dbReference type="KEGG" id="pact:CA264_08445"/>
<evidence type="ECO:0000256" key="2">
    <source>
        <dbReference type="ARBA" id="ARBA00022448"/>
    </source>
</evidence>
<dbReference type="Gene3D" id="2.60.40.1120">
    <property type="entry name" value="Carboxypeptidase-like, regulatory domain"/>
    <property type="match status" value="1"/>
</dbReference>
<dbReference type="AlphaFoldDB" id="A0A1X9YRG4"/>
<dbReference type="Pfam" id="PF07715">
    <property type="entry name" value="Plug"/>
    <property type="match status" value="1"/>
</dbReference>
<dbReference type="Gene3D" id="2.170.130.10">
    <property type="entry name" value="TonB-dependent receptor, plug domain"/>
    <property type="match status" value="1"/>
</dbReference>
<evidence type="ECO:0000256" key="8">
    <source>
        <dbReference type="SAM" id="SignalP"/>
    </source>
</evidence>
<name>A0A1X9YRG4_9BACT</name>